<comment type="subcellular location">
    <subcellularLocation>
        <location evidence="1">Cell membrane</location>
    </subcellularLocation>
</comment>
<dbReference type="GO" id="GO:0009252">
    <property type="term" value="P:peptidoglycan biosynthetic process"/>
    <property type="evidence" value="ECO:0007669"/>
    <property type="project" value="UniProtKB-KW"/>
</dbReference>
<dbReference type="Pfam" id="PF00912">
    <property type="entry name" value="Transgly"/>
    <property type="match status" value="1"/>
</dbReference>
<evidence type="ECO:0000256" key="2">
    <source>
        <dbReference type="ARBA" id="ARBA00007090"/>
    </source>
</evidence>
<keyword evidence="12 17" id="KW-0472">Membrane</keyword>
<dbReference type="PANTHER" id="PTHR32282">
    <property type="entry name" value="BINDING PROTEIN TRANSPEPTIDASE, PUTATIVE-RELATED"/>
    <property type="match status" value="1"/>
</dbReference>
<feature type="domain" description="Penicillin-binding protein transpeptidase" evidence="18">
    <location>
        <begin position="388"/>
        <end position="669"/>
    </location>
</feature>
<comment type="similarity">
    <text evidence="2">In the C-terminal section; belongs to the transpeptidase family.</text>
</comment>
<keyword evidence="5" id="KW-0121">Carboxypeptidase</keyword>
<dbReference type="AlphaFoldDB" id="A0A1F5H3Y9"/>
<comment type="similarity">
    <text evidence="3">In the N-terminal section; belongs to the glycosyltransferase 51 family.</text>
</comment>
<evidence type="ECO:0000256" key="12">
    <source>
        <dbReference type="ARBA" id="ARBA00023136"/>
    </source>
</evidence>
<evidence type="ECO:0000256" key="16">
    <source>
        <dbReference type="ARBA" id="ARBA00049902"/>
    </source>
</evidence>
<evidence type="ECO:0000256" key="7">
    <source>
        <dbReference type="ARBA" id="ARBA00022676"/>
    </source>
</evidence>
<evidence type="ECO:0000256" key="10">
    <source>
        <dbReference type="ARBA" id="ARBA00022960"/>
    </source>
</evidence>
<dbReference type="InterPro" id="IPR001460">
    <property type="entry name" value="PCN-bd_Tpept"/>
</dbReference>
<comment type="catalytic activity">
    <reaction evidence="16">
        <text>[GlcNAc-(1-&gt;4)-Mur2Ac(oyl-L-Ala-gamma-D-Glu-L-Lys-D-Ala-D-Ala)](n)-di-trans,octa-cis-undecaprenyl diphosphate + beta-D-GlcNAc-(1-&gt;4)-Mur2Ac(oyl-L-Ala-gamma-D-Glu-L-Lys-D-Ala-D-Ala)-di-trans,octa-cis-undecaprenyl diphosphate = [GlcNAc-(1-&gt;4)-Mur2Ac(oyl-L-Ala-gamma-D-Glu-L-Lys-D-Ala-D-Ala)](n+1)-di-trans,octa-cis-undecaprenyl diphosphate + di-trans,octa-cis-undecaprenyl diphosphate + H(+)</text>
        <dbReference type="Rhea" id="RHEA:23708"/>
        <dbReference type="Rhea" id="RHEA-COMP:9602"/>
        <dbReference type="Rhea" id="RHEA-COMP:9603"/>
        <dbReference type="ChEBI" id="CHEBI:15378"/>
        <dbReference type="ChEBI" id="CHEBI:58405"/>
        <dbReference type="ChEBI" id="CHEBI:60033"/>
        <dbReference type="ChEBI" id="CHEBI:78435"/>
        <dbReference type="EC" id="2.4.99.28"/>
    </reaction>
</comment>
<evidence type="ECO:0000313" key="21">
    <source>
        <dbReference type="Proteomes" id="UP000178393"/>
    </source>
</evidence>
<feature type="transmembrane region" description="Helical" evidence="17">
    <location>
        <begin position="14"/>
        <end position="37"/>
    </location>
</feature>
<organism evidence="20 21">
    <name type="scientific">Candidatus Curtissbacteria bacterium RIFCSPHIGHO2_12_41_11</name>
    <dbReference type="NCBI Taxonomy" id="1797718"/>
    <lineage>
        <taxon>Bacteria</taxon>
        <taxon>Candidatus Curtissiibacteriota</taxon>
    </lineage>
</organism>
<evidence type="ECO:0000256" key="3">
    <source>
        <dbReference type="ARBA" id="ARBA00007739"/>
    </source>
</evidence>
<evidence type="ECO:0000256" key="17">
    <source>
        <dbReference type="SAM" id="Phobius"/>
    </source>
</evidence>
<sequence>MAILKLFGQITTKIIGFLIGFLTWFIRLVTFFGDVTIWTLKQFSKAIVAVFKKARFDLLKLKPVKATRKTLKHPLIHQDRSFKVGLATIFILITVSWFITRDLPSPKQLENREIPQTTKIYDRNGELLFNVYTDENRTLVPLSEVPQHMIRATLAIEDKDFYKHKGFDIYGIVRAFNKTVFQGTLQGGSTITQQLVKSVFLTPERTIDRQLKELYLAFRVEMAFPKDRILEMYLNQVPFGGTAWGVAAAAEQYFGKEVKDLTLAESAMLAGLPAAPSYYSPFGQDPTRAKTRQILVLNRMIEEGYITRDEAEIVSKEELKFQEARIDIKAPHFVMFVREFLAEKYGETVAAHGGLKVTTSLDLGIQEEAQKIVADNVNGLSSFNVGNGAALVTKPKSGEILAMVGSKDFFDVENDGNVNVTVALRQPGSSIKPVNYATALERKLITPATIIIDSPTTFSGGPKPYRPVNYDGKYHGAVSAREALANSYNIPAVKVLALNGVGEMIKQARKMGITTFEDESRYGLSLTLGGGEVRMTEHAEAFGGFANEGERIPLSPILKIEDSSGKIIEEFKQPKGERVLSRETSFLISSILSDNGARSAAFGANSLLNIRGKTVAVKTGTTDDKRDNWTIGYTPSYLVVTWVGNNDNTPMRAVASGITGATPIWNEIMTFILKDKINETFKVPSGVVGTEICGQTGGPKNDSCANRFEYFITGTVPKEDTFKLTKVWVDVTTGQVVEAGSPNAEEKDVVILKDTYSNKDYCVTCPRPEPEPTPQPQQ</sequence>
<comment type="caution">
    <text evidence="20">The sequence shown here is derived from an EMBL/GenBank/DDBJ whole genome shotgun (WGS) entry which is preliminary data.</text>
</comment>
<keyword evidence="17" id="KW-0812">Transmembrane</keyword>
<reference evidence="20 21" key="1">
    <citation type="journal article" date="2016" name="Nat. Commun.">
        <title>Thousands of microbial genomes shed light on interconnected biogeochemical processes in an aquifer system.</title>
        <authorList>
            <person name="Anantharaman K."/>
            <person name="Brown C.T."/>
            <person name="Hug L.A."/>
            <person name="Sharon I."/>
            <person name="Castelle C.J."/>
            <person name="Probst A.J."/>
            <person name="Thomas B.C."/>
            <person name="Singh A."/>
            <person name="Wilkins M.J."/>
            <person name="Karaoz U."/>
            <person name="Brodie E.L."/>
            <person name="Williams K.H."/>
            <person name="Hubbard S.S."/>
            <person name="Banfield J.F."/>
        </authorList>
    </citation>
    <scope>NUCLEOTIDE SEQUENCE [LARGE SCALE GENOMIC DNA]</scope>
</reference>
<dbReference type="InterPro" id="IPR036950">
    <property type="entry name" value="PBP_transglycosylase"/>
</dbReference>
<accession>A0A1F5H3Y9</accession>
<evidence type="ECO:0000256" key="13">
    <source>
        <dbReference type="ARBA" id="ARBA00023268"/>
    </source>
</evidence>
<keyword evidence="6" id="KW-0645">Protease</keyword>
<dbReference type="FunFam" id="1.10.3810.10:FF:000001">
    <property type="entry name" value="Penicillin-binding protein 1A"/>
    <property type="match status" value="1"/>
</dbReference>
<evidence type="ECO:0000313" key="20">
    <source>
        <dbReference type="EMBL" id="OGD98876.1"/>
    </source>
</evidence>
<dbReference type="GO" id="GO:0008955">
    <property type="term" value="F:peptidoglycan glycosyltransferase activity"/>
    <property type="evidence" value="ECO:0007669"/>
    <property type="project" value="UniProtKB-EC"/>
</dbReference>
<keyword evidence="4" id="KW-1003">Cell membrane</keyword>
<evidence type="ECO:0000256" key="11">
    <source>
        <dbReference type="ARBA" id="ARBA00022984"/>
    </source>
</evidence>
<evidence type="ECO:0000256" key="5">
    <source>
        <dbReference type="ARBA" id="ARBA00022645"/>
    </source>
</evidence>
<evidence type="ECO:0000256" key="15">
    <source>
        <dbReference type="ARBA" id="ARBA00034000"/>
    </source>
</evidence>
<evidence type="ECO:0000259" key="19">
    <source>
        <dbReference type="Pfam" id="PF00912"/>
    </source>
</evidence>
<keyword evidence="14" id="KW-0961">Cell wall biogenesis/degradation</keyword>
<keyword evidence="11" id="KW-0573">Peptidoglycan synthesis</keyword>
<dbReference type="Proteomes" id="UP000178393">
    <property type="component" value="Unassembled WGS sequence"/>
</dbReference>
<keyword evidence="13" id="KW-0511">Multifunctional enzyme</keyword>
<evidence type="ECO:0000259" key="18">
    <source>
        <dbReference type="Pfam" id="PF00905"/>
    </source>
</evidence>
<keyword evidence="9" id="KW-0378">Hydrolase</keyword>
<dbReference type="GO" id="GO:0008658">
    <property type="term" value="F:penicillin binding"/>
    <property type="evidence" value="ECO:0007669"/>
    <property type="project" value="InterPro"/>
</dbReference>
<dbReference type="SUPFAM" id="SSF53955">
    <property type="entry name" value="Lysozyme-like"/>
    <property type="match status" value="1"/>
</dbReference>
<dbReference type="GO" id="GO:0008360">
    <property type="term" value="P:regulation of cell shape"/>
    <property type="evidence" value="ECO:0007669"/>
    <property type="project" value="UniProtKB-KW"/>
</dbReference>
<keyword evidence="7" id="KW-0328">Glycosyltransferase</keyword>
<dbReference type="InterPro" id="IPR012338">
    <property type="entry name" value="Beta-lactam/transpept-like"/>
</dbReference>
<evidence type="ECO:0000256" key="14">
    <source>
        <dbReference type="ARBA" id="ARBA00023316"/>
    </source>
</evidence>
<dbReference type="InterPro" id="IPR023346">
    <property type="entry name" value="Lysozyme-like_dom_sf"/>
</dbReference>
<name>A0A1F5H3Y9_9BACT</name>
<keyword evidence="17" id="KW-1133">Transmembrane helix</keyword>
<dbReference type="NCBIfam" id="TIGR02074">
    <property type="entry name" value="PBP_1a_fam"/>
    <property type="match status" value="1"/>
</dbReference>
<proteinExistence type="inferred from homology"/>
<dbReference type="PANTHER" id="PTHR32282:SF11">
    <property type="entry name" value="PENICILLIN-BINDING PROTEIN 1B"/>
    <property type="match status" value="1"/>
</dbReference>
<evidence type="ECO:0000256" key="1">
    <source>
        <dbReference type="ARBA" id="ARBA00004236"/>
    </source>
</evidence>
<protein>
    <submittedName>
        <fullName evidence="20">Uncharacterized protein</fullName>
    </submittedName>
</protein>
<dbReference type="Gene3D" id="3.40.710.10">
    <property type="entry name" value="DD-peptidase/beta-lactamase superfamily"/>
    <property type="match status" value="1"/>
</dbReference>
<keyword evidence="10" id="KW-0133">Cell shape</keyword>
<evidence type="ECO:0000256" key="9">
    <source>
        <dbReference type="ARBA" id="ARBA00022801"/>
    </source>
</evidence>
<gene>
    <name evidence="20" type="ORF">A2W45_01520</name>
</gene>
<dbReference type="GO" id="GO:0030288">
    <property type="term" value="C:outer membrane-bounded periplasmic space"/>
    <property type="evidence" value="ECO:0007669"/>
    <property type="project" value="TreeGrafter"/>
</dbReference>
<keyword evidence="8" id="KW-0808">Transferase</keyword>
<dbReference type="GO" id="GO:0006508">
    <property type="term" value="P:proteolysis"/>
    <property type="evidence" value="ECO:0007669"/>
    <property type="project" value="UniProtKB-KW"/>
</dbReference>
<dbReference type="GO" id="GO:0071555">
    <property type="term" value="P:cell wall organization"/>
    <property type="evidence" value="ECO:0007669"/>
    <property type="project" value="UniProtKB-KW"/>
</dbReference>
<dbReference type="EMBL" id="MFBH01000039">
    <property type="protein sequence ID" value="OGD98876.1"/>
    <property type="molecule type" value="Genomic_DNA"/>
</dbReference>
<dbReference type="GO" id="GO:0009002">
    <property type="term" value="F:serine-type D-Ala-D-Ala carboxypeptidase activity"/>
    <property type="evidence" value="ECO:0007669"/>
    <property type="project" value="UniProtKB-EC"/>
</dbReference>
<dbReference type="SUPFAM" id="SSF56601">
    <property type="entry name" value="beta-lactamase/transpeptidase-like"/>
    <property type="match status" value="1"/>
</dbReference>
<feature type="transmembrane region" description="Helical" evidence="17">
    <location>
        <begin position="81"/>
        <end position="99"/>
    </location>
</feature>
<dbReference type="InterPro" id="IPR050396">
    <property type="entry name" value="Glycosyltr_51/Transpeptidase"/>
</dbReference>
<evidence type="ECO:0000256" key="8">
    <source>
        <dbReference type="ARBA" id="ARBA00022679"/>
    </source>
</evidence>
<feature type="domain" description="Glycosyl transferase family 51" evidence="19">
    <location>
        <begin position="126"/>
        <end position="300"/>
    </location>
</feature>
<evidence type="ECO:0000256" key="6">
    <source>
        <dbReference type="ARBA" id="ARBA00022670"/>
    </source>
</evidence>
<dbReference type="GO" id="GO:0005886">
    <property type="term" value="C:plasma membrane"/>
    <property type="evidence" value="ECO:0007669"/>
    <property type="project" value="UniProtKB-SubCell"/>
</dbReference>
<evidence type="ECO:0000256" key="4">
    <source>
        <dbReference type="ARBA" id="ARBA00022475"/>
    </source>
</evidence>
<dbReference type="Gene3D" id="1.10.3810.10">
    <property type="entry name" value="Biosynthetic peptidoglycan transglycosylase-like"/>
    <property type="match status" value="1"/>
</dbReference>
<dbReference type="Pfam" id="PF00905">
    <property type="entry name" value="Transpeptidase"/>
    <property type="match status" value="1"/>
</dbReference>
<comment type="catalytic activity">
    <reaction evidence="15">
        <text>Preferential cleavage: (Ac)2-L-Lys-D-Ala-|-D-Ala. Also transpeptidation of peptidyl-alanyl moieties that are N-acyl substituents of D-alanine.</text>
        <dbReference type="EC" id="3.4.16.4"/>
    </reaction>
</comment>
<dbReference type="InterPro" id="IPR001264">
    <property type="entry name" value="Glyco_trans_51"/>
</dbReference>